<organism evidence="2 3">
    <name type="scientific">Sphingomonas longa</name>
    <dbReference type="NCBI Taxonomy" id="2778730"/>
    <lineage>
        <taxon>Bacteria</taxon>
        <taxon>Pseudomonadati</taxon>
        <taxon>Pseudomonadota</taxon>
        <taxon>Alphaproteobacteria</taxon>
        <taxon>Sphingomonadales</taxon>
        <taxon>Sphingomonadaceae</taxon>
        <taxon>Sphingomonas</taxon>
    </lineage>
</organism>
<dbReference type="EMBL" id="JAFEMC010000005">
    <property type="protein sequence ID" value="MBM6578028.1"/>
    <property type="molecule type" value="Genomic_DNA"/>
</dbReference>
<sequence length="213" mass="23121">MMFPTFARRLRRDRRGLALMEFAIVLPALVLLCLGGMEIANYVTTKMRMSQIALQIADNAARIGSGSPLAAKTITENDVNDLFIGAQTASGKLNLRENGRVVLSDLEPQANPNTTSKYKIAWQRCYGAKVHPSTYGNAGATNLAGMGPVGRLVTAQDDNATMFVEVYYVYKPIVGLTWTPATEMVEIASMAVRDRRDLASGLTNADKVTPSTC</sequence>
<dbReference type="Proteomes" id="UP000763641">
    <property type="component" value="Unassembled WGS sequence"/>
</dbReference>
<dbReference type="Pfam" id="PF07811">
    <property type="entry name" value="TadE"/>
    <property type="match status" value="1"/>
</dbReference>
<keyword evidence="3" id="KW-1185">Reference proteome</keyword>
<evidence type="ECO:0000313" key="2">
    <source>
        <dbReference type="EMBL" id="MBM6578028.1"/>
    </source>
</evidence>
<reference evidence="2 3" key="1">
    <citation type="submission" date="2020-12" db="EMBL/GenBank/DDBJ databases">
        <title>Sphingomonas sp.</title>
        <authorList>
            <person name="Kim M.K."/>
        </authorList>
    </citation>
    <scope>NUCLEOTIDE SEQUENCE [LARGE SCALE GENOMIC DNA]</scope>
    <source>
        <strain evidence="2 3">BT552</strain>
    </source>
</reference>
<dbReference type="RefSeq" id="WP_204200125.1">
    <property type="nucleotide sequence ID" value="NZ_JAFEMC010000005.1"/>
</dbReference>
<comment type="caution">
    <text evidence="2">The sequence shown here is derived from an EMBL/GenBank/DDBJ whole genome shotgun (WGS) entry which is preliminary data.</text>
</comment>
<protein>
    <submittedName>
        <fullName evidence="2">Pilus assembly protein</fullName>
    </submittedName>
</protein>
<accession>A0ABS2DC19</accession>
<feature type="domain" description="TadE-like" evidence="1">
    <location>
        <begin position="16"/>
        <end position="57"/>
    </location>
</feature>
<evidence type="ECO:0000259" key="1">
    <source>
        <dbReference type="Pfam" id="PF07811"/>
    </source>
</evidence>
<proteinExistence type="predicted"/>
<name>A0ABS2DC19_9SPHN</name>
<evidence type="ECO:0000313" key="3">
    <source>
        <dbReference type="Proteomes" id="UP000763641"/>
    </source>
</evidence>
<dbReference type="InterPro" id="IPR012495">
    <property type="entry name" value="TadE-like_dom"/>
</dbReference>
<gene>
    <name evidence="2" type="ORF">ILT43_16725</name>
</gene>